<dbReference type="InterPro" id="IPR036259">
    <property type="entry name" value="MFS_trans_sf"/>
</dbReference>
<dbReference type="InterPro" id="IPR052524">
    <property type="entry name" value="MFS_Cyanate_Porter"/>
</dbReference>
<keyword evidence="4 6" id="KW-0472">Membrane</keyword>
<dbReference type="PANTHER" id="PTHR23523">
    <property type="match status" value="1"/>
</dbReference>
<gene>
    <name evidence="8" type="ORF">GBA65_03050</name>
</gene>
<dbReference type="AlphaFoldDB" id="A0A6G8PU79"/>
<dbReference type="PROSITE" id="PS50850">
    <property type="entry name" value="MFS"/>
    <property type="match status" value="1"/>
</dbReference>
<dbReference type="EMBL" id="CP045121">
    <property type="protein sequence ID" value="QIN77652.1"/>
    <property type="molecule type" value="Genomic_DNA"/>
</dbReference>
<keyword evidence="9" id="KW-1185">Reference proteome</keyword>
<protein>
    <submittedName>
        <fullName evidence="8">MFS transporter</fullName>
    </submittedName>
</protein>
<keyword evidence="3 6" id="KW-1133">Transmembrane helix</keyword>
<evidence type="ECO:0000313" key="8">
    <source>
        <dbReference type="EMBL" id="QIN77652.1"/>
    </source>
</evidence>
<reference evidence="8 9" key="1">
    <citation type="submission" date="2019-10" db="EMBL/GenBank/DDBJ databases">
        <title>Rubrobacter sp nov SCSIO 52915 isolated from a deep-sea sediment in the South China Sea.</title>
        <authorList>
            <person name="Chen R.W."/>
        </authorList>
    </citation>
    <scope>NUCLEOTIDE SEQUENCE [LARGE SCALE GENOMIC DNA]</scope>
    <source>
        <strain evidence="8 9">SCSIO 52915</strain>
    </source>
</reference>
<dbReference type="KEGG" id="rmar:GBA65_03050"/>
<feature type="transmembrane region" description="Helical" evidence="6">
    <location>
        <begin position="225"/>
        <end position="250"/>
    </location>
</feature>
<feature type="transmembrane region" description="Helical" evidence="6">
    <location>
        <begin position="454"/>
        <end position="474"/>
    </location>
</feature>
<dbReference type="PANTHER" id="PTHR23523:SF2">
    <property type="entry name" value="2-NITROIMIDAZOLE TRANSPORTER"/>
    <property type="match status" value="1"/>
</dbReference>
<feature type="transmembrane region" description="Helical" evidence="6">
    <location>
        <begin position="364"/>
        <end position="383"/>
    </location>
</feature>
<evidence type="ECO:0000256" key="6">
    <source>
        <dbReference type="SAM" id="Phobius"/>
    </source>
</evidence>
<feature type="transmembrane region" description="Helical" evidence="6">
    <location>
        <begin position="389"/>
        <end position="412"/>
    </location>
</feature>
<dbReference type="Pfam" id="PF07690">
    <property type="entry name" value="MFS_1"/>
    <property type="match status" value="1"/>
</dbReference>
<evidence type="ECO:0000256" key="4">
    <source>
        <dbReference type="ARBA" id="ARBA00023136"/>
    </source>
</evidence>
<feature type="domain" description="Major facilitator superfamily (MFS) profile" evidence="7">
    <location>
        <begin position="100"/>
        <end position="478"/>
    </location>
</feature>
<keyword evidence="2 6" id="KW-0812">Transmembrane</keyword>
<feature type="transmembrane region" description="Helical" evidence="6">
    <location>
        <begin position="168"/>
        <end position="185"/>
    </location>
</feature>
<feature type="transmembrane region" description="Helical" evidence="6">
    <location>
        <begin position="336"/>
        <end position="357"/>
    </location>
</feature>
<evidence type="ECO:0000256" key="5">
    <source>
        <dbReference type="SAM" id="MobiDB-lite"/>
    </source>
</evidence>
<feature type="transmembrane region" description="Helical" evidence="6">
    <location>
        <begin position="137"/>
        <end position="156"/>
    </location>
</feature>
<evidence type="ECO:0000256" key="2">
    <source>
        <dbReference type="ARBA" id="ARBA00022692"/>
    </source>
</evidence>
<feature type="transmembrane region" description="Helical" evidence="6">
    <location>
        <begin position="298"/>
        <end position="316"/>
    </location>
</feature>
<dbReference type="Proteomes" id="UP000502706">
    <property type="component" value="Chromosome"/>
</dbReference>
<organism evidence="8 9">
    <name type="scientific">Rubrobacter marinus</name>
    <dbReference type="NCBI Taxonomy" id="2653852"/>
    <lineage>
        <taxon>Bacteria</taxon>
        <taxon>Bacillati</taxon>
        <taxon>Actinomycetota</taxon>
        <taxon>Rubrobacteria</taxon>
        <taxon>Rubrobacterales</taxon>
        <taxon>Rubrobacteraceae</taxon>
        <taxon>Rubrobacter</taxon>
    </lineage>
</organism>
<dbReference type="InterPro" id="IPR020846">
    <property type="entry name" value="MFS_dom"/>
</dbReference>
<feature type="transmembrane region" description="Helical" evidence="6">
    <location>
        <begin position="191"/>
        <end position="213"/>
    </location>
</feature>
<proteinExistence type="predicted"/>
<comment type="subcellular location">
    <subcellularLocation>
        <location evidence="1">Cell membrane</location>
        <topology evidence="1">Multi-pass membrane protein</topology>
    </subcellularLocation>
</comment>
<evidence type="ECO:0000313" key="9">
    <source>
        <dbReference type="Proteomes" id="UP000502706"/>
    </source>
</evidence>
<feature type="transmembrane region" description="Helical" evidence="6">
    <location>
        <begin position="256"/>
        <end position="277"/>
    </location>
</feature>
<dbReference type="SUPFAM" id="SSF103473">
    <property type="entry name" value="MFS general substrate transporter"/>
    <property type="match status" value="1"/>
</dbReference>
<feature type="transmembrane region" description="Helical" evidence="6">
    <location>
        <begin position="97"/>
        <end position="117"/>
    </location>
</feature>
<feature type="transmembrane region" description="Helical" evidence="6">
    <location>
        <begin position="419"/>
        <end position="442"/>
    </location>
</feature>
<evidence type="ECO:0000256" key="3">
    <source>
        <dbReference type="ARBA" id="ARBA00022989"/>
    </source>
</evidence>
<name>A0A6G8PU79_9ACTN</name>
<dbReference type="GO" id="GO:0022857">
    <property type="term" value="F:transmembrane transporter activity"/>
    <property type="evidence" value="ECO:0007669"/>
    <property type="project" value="InterPro"/>
</dbReference>
<dbReference type="InterPro" id="IPR011701">
    <property type="entry name" value="MFS"/>
</dbReference>
<accession>A0A6G8PU79</accession>
<evidence type="ECO:0000259" key="7">
    <source>
        <dbReference type="PROSITE" id="PS50850"/>
    </source>
</evidence>
<dbReference type="Gene3D" id="1.20.1250.20">
    <property type="entry name" value="MFS general substrate transporter like domains"/>
    <property type="match status" value="1"/>
</dbReference>
<feature type="region of interest" description="Disordered" evidence="5">
    <location>
        <begin position="27"/>
        <end position="56"/>
    </location>
</feature>
<dbReference type="CDD" id="cd17339">
    <property type="entry name" value="MFS_NIMT_CynX_like"/>
    <property type="match status" value="1"/>
</dbReference>
<sequence>MGPSALCYHRRCTPAVVRAPVLRGFHGHRVAGSTPQDPRRRRPGSRFRDRPRAVSSSFAGAATLGARGLATQGSRLARGEHVASESGRAARRGPSSLRVALLVVGILLLAANLRTSLTGVAPLIGQIRADTGVSNGVAGLLTALPLLAFGVLSPVAPALARRIGIERALLASLFVLAAGILLRSAGSAAALFLGTVVLGAAIAAGNVLLPGLVKQGFPERTGLMTSAYTTTMGIAAALAAGASAPVAIGVGWRASLALWALPILVAIVAWIPLVWGARPSDESAPTSRGVSGPWRSPLAWQVTLFMGLQSLVYYVTLTWLPEILQDEGMGVSRAGWLLALSQASGIATMFLAPMLAGRKPSQRTVVTAAVALNGAGTLGLLVAGDTAAALWVVLLGLGQGACFSLALTFFALRAPDPEHAAALSGMAQSVGYLLAASGPFLFGALRDATGAWTVPLTLLLALTVCLLIAGLGAARDAQIPGSNAPASRSGPRGEA</sequence>
<dbReference type="GO" id="GO:0005886">
    <property type="term" value="C:plasma membrane"/>
    <property type="evidence" value="ECO:0007669"/>
    <property type="project" value="UniProtKB-SubCell"/>
</dbReference>
<evidence type="ECO:0000256" key="1">
    <source>
        <dbReference type="ARBA" id="ARBA00004651"/>
    </source>
</evidence>